<dbReference type="InterPro" id="IPR015421">
    <property type="entry name" value="PyrdxlP-dep_Trfase_major"/>
</dbReference>
<dbReference type="AlphaFoldDB" id="A0A4P6KH13"/>
<evidence type="ECO:0000256" key="2">
    <source>
        <dbReference type="ARBA" id="ARBA00011738"/>
    </source>
</evidence>
<dbReference type="NCBIfam" id="TIGR01141">
    <property type="entry name" value="hisC"/>
    <property type="match status" value="1"/>
</dbReference>
<evidence type="ECO:0000313" key="9">
    <source>
        <dbReference type="EMBL" id="QBE48814.1"/>
    </source>
</evidence>
<sequence length="368" mass="38907">MTPHAQQTTEAARAAQTFRPGLEQIAAYRAGKPAPVGPDGRSIKLSSNENPYPPLPAVERRLAEILPAAIARYPSIAAPEVTAVLAARFGVSPENLVLGAGSVEVAAQLIHALTAPGDEVLYAWRSFEAYPILTRVAGAVPVEVPLDAAARHDLPAMAAAITERTRLVFVCNPNNPTGTVVTAAELEAFLAEVPQHVLVVIDEAYVHFDRDPDSPSGIEAFRRHSNVAVLHTFSKAYGLAGLRIGYAIASREVAEALRKAAIPFAVSRLAQEAALASLEAEAELQLRIDEMTRERQRVCEALAAAGLGFAPSQANFVWMTAGAESARIAAAFEARGISVRCFAGEGVRVSIGTPEENDAVLDVIAGLA</sequence>
<proteinExistence type="inferred from homology"/>
<feature type="region of interest" description="Disordered" evidence="7">
    <location>
        <begin position="29"/>
        <end position="50"/>
    </location>
</feature>
<evidence type="ECO:0000256" key="5">
    <source>
        <dbReference type="ARBA" id="ARBA00022898"/>
    </source>
</evidence>
<evidence type="ECO:0000256" key="4">
    <source>
        <dbReference type="ARBA" id="ARBA00022679"/>
    </source>
</evidence>
<keyword evidence="10" id="KW-1185">Reference proteome</keyword>
<dbReference type="PANTHER" id="PTHR43643">
    <property type="entry name" value="HISTIDINOL-PHOSPHATE AMINOTRANSFERASE 2"/>
    <property type="match status" value="1"/>
</dbReference>
<dbReference type="PROSITE" id="PS00599">
    <property type="entry name" value="AA_TRANSFER_CLASS_2"/>
    <property type="match status" value="1"/>
</dbReference>
<evidence type="ECO:0000259" key="8">
    <source>
        <dbReference type="Pfam" id="PF00155"/>
    </source>
</evidence>
<dbReference type="Gene3D" id="3.90.1150.10">
    <property type="entry name" value="Aspartate Aminotransferase, domain 1"/>
    <property type="match status" value="1"/>
</dbReference>
<dbReference type="InterPro" id="IPR024892">
    <property type="entry name" value="ArAT"/>
</dbReference>
<dbReference type="SUPFAM" id="SSF53383">
    <property type="entry name" value="PLP-dependent transferases"/>
    <property type="match status" value="1"/>
</dbReference>
<dbReference type="OrthoDB" id="9809616at2"/>
<dbReference type="CDD" id="cd00609">
    <property type="entry name" value="AAT_like"/>
    <property type="match status" value="1"/>
</dbReference>
<evidence type="ECO:0000256" key="3">
    <source>
        <dbReference type="ARBA" id="ARBA00022576"/>
    </source>
</evidence>
<protein>
    <recommendedName>
        <fullName evidence="6">Aromatic amino acid aminotransferase</fullName>
        <shortName evidence="6">ArAT</shortName>
        <ecNumber evidence="6">2.6.1.57</ecNumber>
    </recommendedName>
</protein>
<dbReference type="GO" id="GO:0000105">
    <property type="term" value="P:L-histidine biosynthetic process"/>
    <property type="evidence" value="ECO:0007669"/>
    <property type="project" value="InterPro"/>
</dbReference>
<organism evidence="9 10">
    <name type="scientific">Leucobacter triazinivorans</name>
    <dbReference type="NCBI Taxonomy" id="1784719"/>
    <lineage>
        <taxon>Bacteria</taxon>
        <taxon>Bacillati</taxon>
        <taxon>Actinomycetota</taxon>
        <taxon>Actinomycetes</taxon>
        <taxon>Micrococcales</taxon>
        <taxon>Microbacteriaceae</taxon>
        <taxon>Leucobacter</taxon>
    </lineage>
</organism>
<dbReference type="InterPro" id="IPR004839">
    <property type="entry name" value="Aminotransferase_I/II_large"/>
</dbReference>
<keyword evidence="4 6" id="KW-0808">Transferase</keyword>
<gene>
    <name evidence="9" type="primary">hisC</name>
    <name evidence="6" type="synonym">pat</name>
    <name evidence="9" type="ORF">EVS81_08195</name>
</gene>
<comment type="function">
    <text evidence="6">Aminotransferase that catalyzes the conversion of aromatic amino acids and 2-oxoglutarate into corresponding aromatic oxo acids and L-glutamate.</text>
</comment>
<dbReference type="InterPro" id="IPR001917">
    <property type="entry name" value="Aminotrans_II_pyridoxalP_BS"/>
</dbReference>
<dbReference type="InterPro" id="IPR005861">
    <property type="entry name" value="HisP_aminotrans"/>
</dbReference>
<dbReference type="RefSeq" id="WP_130109949.1">
    <property type="nucleotide sequence ID" value="NZ_CP035806.1"/>
</dbReference>
<dbReference type="InterPro" id="IPR015424">
    <property type="entry name" value="PyrdxlP-dep_Trfase"/>
</dbReference>
<dbReference type="GO" id="GO:0030170">
    <property type="term" value="F:pyridoxal phosphate binding"/>
    <property type="evidence" value="ECO:0007669"/>
    <property type="project" value="UniProtKB-UniRule"/>
</dbReference>
<dbReference type="PANTHER" id="PTHR43643:SF3">
    <property type="entry name" value="HISTIDINOL-PHOSPHATE AMINOTRANSFERASE"/>
    <property type="match status" value="1"/>
</dbReference>
<dbReference type="Proteomes" id="UP000289260">
    <property type="component" value="Chromosome"/>
</dbReference>
<keyword evidence="3 6" id="KW-0032">Aminotransferase</keyword>
<comment type="cofactor">
    <cofactor evidence="1 6">
        <name>pyridoxal 5'-phosphate</name>
        <dbReference type="ChEBI" id="CHEBI:597326"/>
    </cofactor>
</comment>
<evidence type="ECO:0000256" key="6">
    <source>
        <dbReference type="HAMAP-Rule" id="MF_01513"/>
    </source>
</evidence>
<comment type="catalytic activity">
    <reaction evidence="6">
        <text>an aromatic L-alpha-amino acid + 2-oxoglutarate = an aromatic oxo-acid + L-glutamate</text>
        <dbReference type="Rhea" id="RHEA:17533"/>
        <dbReference type="ChEBI" id="CHEBI:16810"/>
        <dbReference type="ChEBI" id="CHEBI:29985"/>
        <dbReference type="ChEBI" id="CHEBI:73309"/>
        <dbReference type="ChEBI" id="CHEBI:84824"/>
        <dbReference type="EC" id="2.6.1.57"/>
    </reaction>
</comment>
<evidence type="ECO:0000256" key="7">
    <source>
        <dbReference type="SAM" id="MobiDB-lite"/>
    </source>
</evidence>
<feature type="modified residue" description="N6-(pyridoxal phosphate)lysine" evidence="6">
    <location>
        <position position="235"/>
    </location>
</feature>
<dbReference type="Gene3D" id="3.40.640.10">
    <property type="entry name" value="Type I PLP-dependent aspartate aminotransferase-like (Major domain)"/>
    <property type="match status" value="1"/>
</dbReference>
<dbReference type="InterPro" id="IPR050106">
    <property type="entry name" value="HistidinolP_aminotransfase"/>
</dbReference>
<evidence type="ECO:0000256" key="1">
    <source>
        <dbReference type="ARBA" id="ARBA00001933"/>
    </source>
</evidence>
<dbReference type="GO" id="GO:0004400">
    <property type="term" value="F:histidinol-phosphate transaminase activity"/>
    <property type="evidence" value="ECO:0007669"/>
    <property type="project" value="InterPro"/>
</dbReference>
<name>A0A4P6KH13_9MICO</name>
<dbReference type="KEGG" id="ltr:EVS81_08195"/>
<dbReference type="EMBL" id="CP035806">
    <property type="protein sequence ID" value="QBE48814.1"/>
    <property type="molecule type" value="Genomic_DNA"/>
</dbReference>
<reference evidence="9 10" key="1">
    <citation type="submission" date="2019-02" db="EMBL/GenBank/DDBJ databases">
        <authorList>
            <person name="Sun L."/>
            <person name="Pan D."/>
            <person name="Wu X."/>
        </authorList>
    </citation>
    <scope>NUCLEOTIDE SEQUENCE [LARGE SCALE GENOMIC DNA]</scope>
    <source>
        <strain evidence="9 10">JW-1</strain>
    </source>
</reference>
<keyword evidence="5 6" id="KW-0663">Pyridoxal phosphate</keyword>
<dbReference type="HAMAP" id="MF_01513">
    <property type="entry name" value="Phe_aminotrans_2"/>
    <property type="match status" value="1"/>
</dbReference>
<comment type="similarity">
    <text evidence="6">Belongs to the class-II pyridoxal-phosphate-dependent aminotransferase family.</text>
</comment>
<dbReference type="NCBIfam" id="NF002878">
    <property type="entry name" value="PRK03321.1"/>
    <property type="match status" value="1"/>
</dbReference>
<comment type="subunit">
    <text evidence="2 6">Homodimer.</text>
</comment>
<dbReference type="HAMAP" id="MF_01023">
    <property type="entry name" value="HisC_aminotrans_2"/>
    <property type="match status" value="1"/>
</dbReference>
<dbReference type="EC" id="2.6.1.57" evidence="6"/>
<feature type="domain" description="Aminotransferase class I/classII large" evidence="8">
    <location>
        <begin position="43"/>
        <end position="364"/>
    </location>
</feature>
<evidence type="ECO:0000313" key="10">
    <source>
        <dbReference type="Proteomes" id="UP000289260"/>
    </source>
</evidence>
<dbReference type="GO" id="GO:0008793">
    <property type="term" value="F:aromatic-amino-acid transaminase activity"/>
    <property type="evidence" value="ECO:0007669"/>
    <property type="project" value="UniProtKB-UniRule"/>
</dbReference>
<dbReference type="InterPro" id="IPR015422">
    <property type="entry name" value="PyrdxlP-dep_Trfase_small"/>
</dbReference>
<accession>A0A4P6KH13</accession>
<dbReference type="Pfam" id="PF00155">
    <property type="entry name" value="Aminotran_1_2"/>
    <property type="match status" value="1"/>
</dbReference>